<accession>A0A840DDD0</accession>
<dbReference type="AlphaFoldDB" id="A0A840DDD0"/>
<evidence type="ECO:0000313" key="3">
    <source>
        <dbReference type="Proteomes" id="UP000571183"/>
    </source>
</evidence>
<gene>
    <name evidence="2" type="ORF">F5897_000342</name>
</gene>
<sequence>MNAENTPKSGVAAAQQAHAQLHSTLNQLAYKLDYPARIDAAVDRGKARVQETRRRNPVLFFAVVGAASAVVGLATAAAVSAVIKSL</sequence>
<keyword evidence="1" id="KW-0812">Transmembrane</keyword>
<name>A0A840DDD0_9MICO</name>
<evidence type="ECO:0000313" key="2">
    <source>
        <dbReference type="EMBL" id="MBB4071054.1"/>
    </source>
</evidence>
<keyword evidence="1" id="KW-0472">Membrane</keyword>
<feature type="transmembrane region" description="Helical" evidence="1">
    <location>
        <begin position="58"/>
        <end position="83"/>
    </location>
</feature>
<organism evidence="2 3">
    <name type="scientific">Canibacter oris</name>
    <dbReference type="NCBI Taxonomy" id="1365628"/>
    <lineage>
        <taxon>Bacteria</taxon>
        <taxon>Bacillati</taxon>
        <taxon>Actinomycetota</taxon>
        <taxon>Actinomycetes</taxon>
        <taxon>Micrococcales</taxon>
        <taxon>Microbacteriaceae</taxon>
        <taxon>Canibacter</taxon>
    </lineage>
</organism>
<evidence type="ECO:0000256" key="1">
    <source>
        <dbReference type="SAM" id="Phobius"/>
    </source>
</evidence>
<protein>
    <recommendedName>
        <fullName evidence="4">DUF3618 domain-containing protein</fullName>
    </recommendedName>
</protein>
<dbReference type="EMBL" id="JACIFD010000003">
    <property type="protein sequence ID" value="MBB4071054.1"/>
    <property type="molecule type" value="Genomic_DNA"/>
</dbReference>
<keyword evidence="3" id="KW-1185">Reference proteome</keyword>
<dbReference type="Proteomes" id="UP000571183">
    <property type="component" value="Unassembled WGS sequence"/>
</dbReference>
<reference evidence="2" key="1">
    <citation type="submission" date="2020-08" db="EMBL/GenBank/DDBJ databases">
        <title>Sequencing the genomes of 1000 actinobacteria strains.</title>
        <authorList>
            <person name="Klenk H.-P."/>
        </authorList>
    </citation>
    <scope>NUCLEOTIDE SEQUENCE [LARGE SCALE GENOMIC DNA]</scope>
    <source>
        <strain evidence="2">DSM 27064</strain>
    </source>
</reference>
<proteinExistence type="predicted"/>
<evidence type="ECO:0008006" key="4">
    <source>
        <dbReference type="Google" id="ProtNLM"/>
    </source>
</evidence>
<keyword evidence="1" id="KW-1133">Transmembrane helix</keyword>
<dbReference type="RefSeq" id="WP_124824960.1">
    <property type="nucleotide sequence ID" value="NZ_JACIFD010000003.1"/>
</dbReference>
<comment type="caution">
    <text evidence="2">The sequence shown here is derived from an EMBL/GenBank/DDBJ whole genome shotgun (WGS) entry which is preliminary data.</text>
</comment>